<dbReference type="OrthoDB" id="8936120at2759"/>
<dbReference type="InterPro" id="IPR007110">
    <property type="entry name" value="Ig-like_dom"/>
</dbReference>
<feature type="region of interest" description="Disordered" evidence="3">
    <location>
        <begin position="409"/>
        <end position="455"/>
    </location>
</feature>
<keyword evidence="4" id="KW-0472">Membrane</keyword>
<dbReference type="InterPro" id="IPR011162">
    <property type="entry name" value="MHC_I/II-like_Ag-recog"/>
</dbReference>
<dbReference type="OMA" id="PETNEME"/>
<dbReference type="PANTHER" id="PTHR16675:SF193">
    <property type="entry name" value="LOC571647 PROTEIN-RELATED"/>
    <property type="match status" value="1"/>
</dbReference>
<dbReference type="InterPro" id="IPR001039">
    <property type="entry name" value="MHC_I_a_a1/a2"/>
</dbReference>
<organism evidence="6 7">
    <name type="scientific">Chiloscyllium punctatum</name>
    <name type="common">Brownbanded bambooshark</name>
    <name type="synonym">Hemiscyllium punctatum</name>
    <dbReference type="NCBI Taxonomy" id="137246"/>
    <lineage>
        <taxon>Eukaryota</taxon>
        <taxon>Metazoa</taxon>
        <taxon>Chordata</taxon>
        <taxon>Craniata</taxon>
        <taxon>Vertebrata</taxon>
        <taxon>Chondrichthyes</taxon>
        <taxon>Elasmobranchii</taxon>
        <taxon>Galeomorphii</taxon>
        <taxon>Galeoidea</taxon>
        <taxon>Orectolobiformes</taxon>
        <taxon>Hemiscylliidae</taxon>
        <taxon>Chiloscyllium</taxon>
    </lineage>
</organism>
<accession>A0A401RPW2</accession>
<reference evidence="6 7" key="1">
    <citation type="journal article" date="2018" name="Nat. Ecol. Evol.">
        <title>Shark genomes provide insights into elasmobranch evolution and the origin of vertebrates.</title>
        <authorList>
            <person name="Hara Y"/>
            <person name="Yamaguchi K"/>
            <person name="Onimaru K"/>
            <person name="Kadota M"/>
            <person name="Koyanagi M"/>
            <person name="Keeley SD"/>
            <person name="Tatsumi K"/>
            <person name="Tanaka K"/>
            <person name="Motone F"/>
            <person name="Kageyama Y"/>
            <person name="Nozu R"/>
            <person name="Adachi N"/>
            <person name="Nishimura O"/>
            <person name="Nakagawa R"/>
            <person name="Tanegashima C"/>
            <person name="Kiyatake I"/>
            <person name="Matsumoto R"/>
            <person name="Murakumo K"/>
            <person name="Nishida K"/>
            <person name="Terakita A"/>
            <person name="Kuratani S"/>
            <person name="Sato K"/>
            <person name="Hyodo S Kuraku.S."/>
        </authorList>
    </citation>
    <scope>NUCLEOTIDE SEQUENCE [LARGE SCALE GENOMIC DNA]</scope>
</reference>
<dbReference type="Pfam" id="PF07654">
    <property type="entry name" value="C1-set"/>
    <property type="match status" value="1"/>
</dbReference>
<dbReference type="PANTHER" id="PTHR16675">
    <property type="entry name" value="MHC CLASS I-RELATED"/>
    <property type="match status" value="1"/>
</dbReference>
<evidence type="ECO:0000256" key="1">
    <source>
        <dbReference type="ARBA" id="ARBA00023180"/>
    </source>
</evidence>
<dbReference type="InterPro" id="IPR013783">
    <property type="entry name" value="Ig-like_fold"/>
</dbReference>
<feature type="compositionally biased region" description="Low complexity" evidence="3">
    <location>
        <begin position="438"/>
        <end position="448"/>
    </location>
</feature>
<dbReference type="STRING" id="137246.A0A401RPW2"/>
<dbReference type="GO" id="GO:0005615">
    <property type="term" value="C:extracellular space"/>
    <property type="evidence" value="ECO:0007669"/>
    <property type="project" value="TreeGrafter"/>
</dbReference>
<feature type="domain" description="Ig-like" evidence="5">
    <location>
        <begin position="274"/>
        <end position="362"/>
    </location>
</feature>
<dbReference type="InterPro" id="IPR011161">
    <property type="entry name" value="MHC_I-like_Ag-recog"/>
</dbReference>
<proteinExistence type="inferred from homology"/>
<dbReference type="InterPro" id="IPR037055">
    <property type="entry name" value="MHC_I-like_Ag-recog_sf"/>
</dbReference>
<evidence type="ECO:0000259" key="5">
    <source>
        <dbReference type="PROSITE" id="PS50835"/>
    </source>
</evidence>
<sequence length="455" mass="52564">MKRWMSFGFDGKDYISLEPDRMRWVAANHFAVQTKEKWDSDQAWNNYWESNLQESYIEYLKKYLQAGKEYFSRKVQPEVFISRREPNDANTFSVIFTAVSGIYDMPEVIGIAMVNGIQIDHFDTKLNQTIPKLQFMADSFGVEYWKYITSLVKTRSDIAKQVLDTMMKSTNQTTGIHIFQWIRSVEMNEDDKVRKGSTKRSMGFGFDGEDYISLEPDRMRWVASNDKAVKIKEKWDSDESWNKSWKEHLEEVCVQYLMRYLQAGKKYFKRKVKPEVFISRREPNGQDKPLTLSCLVTGFYPVDIEVTWLRNGEVMSETQSSGIRPNHDGTHQIQKEIEINAGDEDQYSCQIEHSSLTEAQLYQWEILENNWGRSHLGSVIASMIILLAVIVGIMGIIIRKRPWRALGLQPTDQMGPETNEMEAPNMDVTGARPHGAAEETPPAAAWAAREQLGTD</sequence>
<feature type="transmembrane region" description="Helical" evidence="4">
    <location>
        <begin position="376"/>
        <end position="398"/>
    </location>
</feature>
<dbReference type="InterPro" id="IPR003597">
    <property type="entry name" value="Ig_C1-set"/>
</dbReference>
<gene>
    <name evidence="6" type="ORF">chiPu_0021291</name>
</gene>
<dbReference type="CDD" id="cd21029">
    <property type="entry name" value="IgC1_CD1"/>
    <property type="match status" value="1"/>
</dbReference>
<dbReference type="GO" id="GO:0009897">
    <property type="term" value="C:external side of plasma membrane"/>
    <property type="evidence" value="ECO:0007669"/>
    <property type="project" value="TreeGrafter"/>
</dbReference>
<keyword evidence="4" id="KW-0812">Transmembrane</keyword>
<dbReference type="GO" id="GO:0006955">
    <property type="term" value="P:immune response"/>
    <property type="evidence" value="ECO:0007669"/>
    <property type="project" value="TreeGrafter"/>
</dbReference>
<comment type="caution">
    <text evidence="6">The sequence shown here is derived from an EMBL/GenBank/DDBJ whole genome shotgun (WGS) entry which is preliminary data.</text>
</comment>
<dbReference type="AlphaFoldDB" id="A0A401RPW2"/>
<evidence type="ECO:0000313" key="7">
    <source>
        <dbReference type="Proteomes" id="UP000287033"/>
    </source>
</evidence>
<dbReference type="PRINTS" id="PR01638">
    <property type="entry name" value="MHCCLASSI"/>
</dbReference>
<comment type="similarity">
    <text evidence="2">Belongs to the MHC class I family.</text>
</comment>
<dbReference type="Proteomes" id="UP000287033">
    <property type="component" value="Unassembled WGS sequence"/>
</dbReference>
<keyword evidence="7" id="KW-1185">Reference proteome</keyword>
<dbReference type="Gene3D" id="2.60.40.10">
    <property type="entry name" value="Immunoglobulins"/>
    <property type="match status" value="1"/>
</dbReference>
<evidence type="ECO:0000256" key="4">
    <source>
        <dbReference type="SAM" id="Phobius"/>
    </source>
</evidence>
<dbReference type="Gene3D" id="3.30.500.10">
    <property type="entry name" value="MHC class I-like antigen recognition-like"/>
    <property type="match status" value="2"/>
</dbReference>
<dbReference type="SMART" id="SM00407">
    <property type="entry name" value="IGc1"/>
    <property type="match status" value="1"/>
</dbReference>
<evidence type="ECO:0000313" key="6">
    <source>
        <dbReference type="EMBL" id="GCC20163.1"/>
    </source>
</evidence>
<dbReference type="InterPro" id="IPR036179">
    <property type="entry name" value="Ig-like_dom_sf"/>
</dbReference>
<evidence type="ECO:0000256" key="2">
    <source>
        <dbReference type="RuleBase" id="RU004439"/>
    </source>
</evidence>
<dbReference type="Pfam" id="PF00129">
    <property type="entry name" value="MHC_I"/>
    <property type="match status" value="2"/>
</dbReference>
<dbReference type="SUPFAM" id="SSF54452">
    <property type="entry name" value="MHC antigen-recognition domain"/>
    <property type="match status" value="2"/>
</dbReference>
<protein>
    <recommendedName>
        <fullName evidence="5">Ig-like domain-containing protein</fullName>
    </recommendedName>
</protein>
<dbReference type="SUPFAM" id="SSF48726">
    <property type="entry name" value="Immunoglobulin"/>
    <property type="match status" value="1"/>
</dbReference>
<keyword evidence="4" id="KW-1133">Transmembrane helix</keyword>
<dbReference type="InterPro" id="IPR050208">
    <property type="entry name" value="MHC_class-I_related"/>
</dbReference>
<evidence type="ECO:0000256" key="3">
    <source>
        <dbReference type="SAM" id="MobiDB-lite"/>
    </source>
</evidence>
<dbReference type="EMBL" id="BEZZ01003658">
    <property type="protein sequence ID" value="GCC20163.1"/>
    <property type="molecule type" value="Genomic_DNA"/>
</dbReference>
<keyword evidence="1" id="KW-0325">Glycoprotein</keyword>
<name>A0A401RPW2_CHIPU</name>
<dbReference type="PROSITE" id="PS50835">
    <property type="entry name" value="IG_LIKE"/>
    <property type="match status" value="1"/>
</dbReference>